<dbReference type="EMBL" id="MU118030">
    <property type="protein sequence ID" value="KAF9647574.1"/>
    <property type="molecule type" value="Genomic_DNA"/>
</dbReference>
<dbReference type="Proteomes" id="UP000886501">
    <property type="component" value="Unassembled WGS sequence"/>
</dbReference>
<gene>
    <name evidence="1" type="ORF">BDM02DRAFT_3116776</name>
</gene>
<evidence type="ECO:0000313" key="1">
    <source>
        <dbReference type="EMBL" id="KAF9647574.1"/>
    </source>
</evidence>
<reference evidence="1" key="2">
    <citation type="journal article" date="2020" name="Nat. Commun.">
        <title>Large-scale genome sequencing of mycorrhizal fungi provides insights into the early evolution of symbiotic traits.</title>
        <authorList>
            <person name="Miyauchi S."/>
            <person name="Kiss E."/>
            <person name="Kuo A."/>
            <person name="Drula E."/>
            <person name="Kohler A."/>
            <person name="Sanchez-Garcia M."/>
            <person name="Morin E."/>
            <person name="Andreopoulos B."/>
            <person name="Barry K.W."/>
            <person name="Bonito G."/>
            <person name="Buee M."/>
            <person name="Carver A."/>
            <person name="Chen C."/>
            <person name="Cichocki N."/>
            <person name="Clum A."/>
            <person name="Culley D."/>
            <person name="Crous P.W."/>
            <person name="Fauchery L."/>
            <person name="Girlanda M."/>
            <person name="Hayes R.D."/>
            <person name="Keri Z."/>
            <person name="LaButti K."/>
            <person name="Lipzen A."/>
            <person name="Lombard V."/>
            <person name="Magnuson J."/>
            <person name="Maillard F."/>
            <person name="Murat C."/>
            <person name="Nolan M."/>
            <person name="Ohm R.A."/>
            <person name="Pangilinan J."/>
            <person name="Pereira M.F."/>
            <person name="Perotto S."/>
            <person name="Peter M."/>
            <person name="Pfister S."/>
            <person name="Riley R."/>
            <person name="Sitrit Y."/>
            <person name="Stielow J.B."/>
            <person name="Szollosi G."/>
            <person name="Zifcakova L."/>
            <person name="Stursova M."/>
            <person name="Spatafora J.W."/>
            <person name="Tedersoo L."/>
            <person name="Vaario L.M."/>
            <person name="Yamada A."/>
            <person name="Yan M."/>
            <person name="Wang P."/>
            <person name="Xu J."/>
            <person name="Bruns T."/>
            <person name="Baldrian P."/>
            <person name="Vilgalys R."/>
            <person name="Dunand C."/>
            <person name="Henrissat B."/>
            <person name="Grigoriev I.V."/>
            <person name="Hibbett D."/>
            <person name="Nagy L.G."/>
            <person name="Martin F.M."/>
        </authorList>
    </citation>
    <scope>NUCLEOTIDE SEQUENCE</scope>
    <source>
        <strain evidence="1">P2</strain>
    </source>
</reference>
<evidence type="ECO:0000313" key="2">
    <source>
        <dbReference type="Proteomes" id="UP000886501"/>
    </source>
</evidence>
<sequence length="59" mass="6333">MKNCELEDTKIGGSPGAEAIKPQTSNILNADVLAAIDPETLVVRKVNEGLFKGPKKARR</sequence>
<protein>
    <submittedName>
        <fullName evidence="1">Uncharacterized protein</fullName>
    </submittedName>
</protein>
<feature type="non-terminal residue" evidence="1">
    <location>
        <position position="59"/>
    </location>
</feature>
<reference evidence="1" key="1">
    <citation type="submission" date="2019-10" db="EMBL/GenBank/DDBJ databases">
        <authorList>
            <consortium name="DOE Joint Genome Institute"/>
            <person name="Kuo A."/>
            <person name="Miyauchi S."/>
            <person name="Kiss E."/>
            <person name="Drula E."/>
            <person name="Kohler A."/>
            <person name="Sanchez-Garcia M."/>
            <person name="Andreopoulos B."/>
            <person name="Barry K.W."/>
            <person name="Bonito G."/>
            <person name="Buee M."/>
            <person name="Carver A."/>
            <person name="Chen C."/>
            <person name="Cichocki N."/>
            <person name="Clum A."/>
            <person name="Culley D."/>
            <person name="Crous P.W."/>
            <person name="Fauchery L."/>
            <person name="Girlanda M."/>
            <person name="Hayes R."/>
            <person name="Keri Z."/>
            <person name="Labutti K."/>
            <person name="Lipzen A."/>
            <person name="Lombard V."/>
            <person name="Magnuson J."/>
            <person name="Maillard F."/>
            <person name="Morin E."/>
            <person name="Murat C."/>
            <person name="Nolan M."/>
            <person name="Ohm R."/>
            <person name="Pangilinan J."/>
            <person name="Pereira M."/>
            <person name="Perotto S."/>
            <person name="Peter M."/>
            <person name="Riley R."/>
            <person name="Sitrit Y."/>
            <person name="Stielow B."/>
            <person name="Szollosi G."/>
            <person name="Zifcakova L."/>
            <person name="Stursova M."/>
            <person name="Spatafora J.W."/>
            <person name="Tedersoo L."/>
            <person name="Vaario L.-M."/>
            <person name="Yamada A."/>
            <person name="Yan M."/>
            <person name="Wang P."/>
            <person name="Xu J."/>
            <person name="Bruns T."/>
            <person name="Baldrian P."/>
            <person name="Vilgalys R."/>
            <person name="Henrissat B."/>
            <person name="Grigoriev I.V."/>
            <person name="Hibbett D."/>
            <person name="Nagy L.G."/>
            <person name="Martin F.M."/>
        </authorList>
    </citation>
    <scope>NUCLEOTIDE SEQUENCE</scope>
    <source>
        <strain evidence="1">P2</strain>
    </source>
</reference>
<keyword evidence="2" id="KW-1185">Reference proteome</keyword>
<comment type="caution">
    <text evidence="1">The sequence shown here is derived from an EMBL/GenBank/DDBJ whole genome shotgun (WGS) entry which is preliminary data.</text>
</comment>
<name>A0ACB6ZDD9_THEGA</name>
<organism evidence="1 2">
    <name type="scientific">Thelephora ganbajun</name>
    <name type="common">Ganba fungus</name>
    <dbReference type="NCBI Taxonomy" id="370292"/>
    <lineage>
        <taxon>Eukaryota</taxon>
        <taxon>Fungi</taxon>
        <taxon>Dikarya</taxon>
        <taxon>Basidiomycota</taxon>
        <taxon>Agaricomycotina</taxon>
        <taxon>Agaricomycetes</taxon>
        <taxon>Thelephorales</taxon>
        <taxon>Thelephoraceae</taxon>
        <taxon>Thelephora</taxon>
    </lineage>
</organism>
<accession>A0ACB6ZDD9</accession>
<proteinExistence type="predicted"/>